<keyword evidence="6" id="KW-0418">Kinase</keyword>
<dbReference type="OrthoDB" id="9773941at2"/>
<organism evidence="13 14">
    <name type="scientific">Candidatus Nitrospira inopinata</name>
    <dbReference type="NCBI Taxonomy" id="1715989"/>
    <lineage>
        <taxon>Bacteria</taxon>
        <taxon>Pseudomonadati</taxon>
        <taxon>Nitrospirota</taxon>
        <taxon>Nitrospiria</taxon>
        <taxon>Nitrospirales</taxon>
        <taxon>Nitrospiraceae</taxon>
        <taxon>Nitrospira</taxon>
    </lineage>
</organism>
<keyword evidence="4 13" id="KW-0808">Transferase</keyword>
<protein>
    <recommendedName>
        <fullName evidence="2">histidine kinase</fullName>
        <ecNumber evidence="2">2.7.13.3</ecNumber>
    </recommendedName>
</protein>
<dbReference type="InterPro" id="IPR035965">
    <property type="entry name" value="PAS-like_dom_sf"/>
</dbReference>
<feature type="transmembrane region" description="Helical" evidence="9">
    <location>
        <begin position="70"/>
        <end position="88"/>
    </location>
</feature>
<dbReference type="Gene3D" id="3.30.450.20">
    <property type="entry name" value="PAS domain"/>
    <property type="match status" value="1"/>
</dbReference>
<dbReference type="Proteomes" id="UP000066284">
    <property type="component" value="Chromosome 1"/>
</dbReference>
<dbReference type="SUPFAM" id="SSF55874">
    <property type="entry name" value="ATPase domain of HSP90 chaperone/DNA topoisomerase II/histidine kinase"/>
    <property type="match status" value="1"/>
</dbReference>
<dbReference type="STRING" id="1715989.NITINOP_0280"/>
<evidence type="ECO:0000256" key="9">
    <source>
        <dbReference type="SAM" id="Phobius"/>
    </source>
</evidence>
<evidence type="ECO:0000256" key="1">
    <source>
        <dbReference type="ARBA" id="ARBA00000085"/>
    </source>
</evidence>
<keyword evidence="9" id="KW-0472">Membrane</keyword>
<evidence type="ECO:0000256" key="7">
    <source>
        <dbReference type="ARBA" id="ARBA00022840"/>
    </source>
</evidence>
<dbReference type="Pfam" id="PF02518">
    <property type="entry name" value="HATPase_c"/>
    <property type="match status" value="1"/>
</dbReference>
<evidence type="ECO:0000256" key="2">
    <source>
        <dbReference type="ARBA" id="ARBA00012438"/>
    </source>
</evidence>
<evidence type="ECO:0000256" key="5">
    <source>
        <dbReference type="ARBA" id="ARBA00022741"/>
    </source>
</evidence>
<dbReference type="InterPro" id="IPR004358">
    <property type="entry name" value="Sig_transdc_His_kin-like_C"/>
</dbReference>
<dbReference type="AlphaFoldDB" id="A0A0S4KPZ4"/>
<keyword evidence="5" id="KW-0547">Nucleotide-binding</keyword>
<feature type="transmembrane region" description="Helical" evidence="9">
    <location>
        <begin position="12"/>
        <end position="32"/>
    </location>
</feature>
<evidence type="ECO:0000313" key="14">
    <source>
        <dbReference type="Proteomes" id="UP000066284"/>
    </source>
</evidence>
<dbReference type="SUPFAM" id="SSF47384">
    <property type="entry name" value="Homodimeric domain of signal transducing histidine kinase"/>
    <property type="match status" value="1"/>
</dbReference>
<dbReference type="SUPFAM" id="SSF55785">
    <property type="entry name" value="PYP-like sensor domain (PAS domain)"/>
    <property type="match status" value="1"/>
</dbReference>
<reference evidence="14" key="1">
    <citation type="submission" date="2015-09" db="EMBL/GenBank/DDBJ databases">
        <authorList>
            <person name="Daims H."/>
        </authorList>
    </citation>
    <scope>NUCLEOTIDE SEQUENCE [LARGE SCALE GENOMIC DNA]</scope>
</reference>
<dbReference type="InterPro" id="IPR000014">
    <property type="entry name" value="PAS"/>
</dbReference>
<evidence type="ECO:0000259" key="10">
    <source>
        <dbReference type="PROSITE" id="PS50109"/>
    </source>
</evidence>
<dbReference type="InterPro" id="IPR036890">
    <property type="entry name" value="HATPase_C_sf"/>
</dbReference>
<keyword evidence="8" id="KW-0902">Two-component regulatory system</keyword>
<dbReference type="CDD" id="cd00130">
    <property type="entry name" value="PAS"/>
    <property type="match status" value="1"/>
</dbReference>
<dbReference type="InterPro" id="IPR000700">
    <property type="entry name" value="PAS-assoc_C"/>
</dbReference>
<keyword evidence="9" id="KW-0812">Transmembrane</keyword>
<dbReference type="EMBL" id="LN885086">
    <property type="protein sequence ID" value="CUQ65256.1"/>
    <property type="molecule type" value="Genomic_DNA"/>
</dbReference>
<dbReference type="GO" id="GO:0000155">
    <property type="term" value="F:phosphorelay sensor kinase activity"/>
    <property type="evidence" value="ECO:0007669"/>
    <property type="project" value="InterPro"/>
</dbReference>
<keyword evidence="3" id="KW-0597">Phosphoprotein</keyword>
<accession>A0A0S4KPZ4</accession>
<dbReference type="RefSeq" id="WP_062482232.1">
    <property type="nucleotide sequence ID" value="NZ_LN885086.1"/>
</dbReference>
<dbReference type="SMART" id="SM00091">
    <property type="entry name" value="PAS"/>
    <property type="match status" value="1"/>
</dbReference>
<evidence type="ECO:0000256" key="8">
    <source>
        <dbReference type="ARBA" id="ARBA00023012"/>
    </source>
</evidence>
<keyword evidence="7" id="KW-0067">ATP-binding</keyword>
<evidence type="ECO:0000256" key="4">
    <source>
        <dbReference type="ARBA" id="ARBA00022679"/>
    </source>
</evidence>
<dbReference type="SMART" id="SM00388">
    <property type="entry name" value="HisKA"/>
    <property type="match status" value="1"/>
</dbReference>
<feature type="transmembrane region" description="Helical" evidence="9">
    <location>
        <begin position="159"/>
        <end position="177"/>
    </location>
</feature>
<feature type="transmembrane region" description="Helical" evidence="9">
    <location>
        <begin position="94"/>
        <end position="110"/>
    </location>
</feature>
<keyword evidence="14" id="KW-1185">Reference proteome</keyword>
<dbReference type="PROSITE" id="PS50113">
    <property type="entry name" value="PAC"/>
    <property type="match status" value="1"/>
</dbReference>
<evidence type="ECO:0000256" key="6">
    <source>
        <dbReference type="ARBA" id="ARBA00022777"/>
    </source>
</evidence>
<dbReference type="SMART" id="SM00387">
    <property type="entry name" value="HATPase_c"/>
    <property type="match status" value="1"/>
</dbReference>
<keyword evidence="9" id="KW-1133">Transmembrane helix</keyword>
<dbReference type="EC" id="2.7.13.3" evidence="2"/>
<gene>
    <name evidence="13" type="ORF">NITINOP_0280</name>
</gene>
<evidence type="ECO:0000256" key="3">
    <source>
        <dbReference type="ARBA" id="ARBA00022553"/>
    </source>
</evidence>
<dbReference type="InterPro" id="IPR036097">
    <property type="entry name" value="HisK_dim/P_sf"/>
</dbReference>
<dbReference type="KEGG" id="nio:NITINOP_0280"/>
<dbReference type="Pfam" id="PF25323">
    <property type="entry name" value="6TM_PilS"/>
    <property type="match status" value="1"/>
</dbReference>
<dbReference type="Gene3D" id="3.30.565.10">
    <property type="entry name" value="Histidine kinase-like ATPase, C-terminal domain"/>
    <property type="match status" value="1"/>
</dbReference>
<comment type="catalytic activity">
    <reaction evidence="1">
        <text>ATP + protein L-histidine = ADP + protein N-phospho-L-histidine.</text>
        <dbReference type="EC" id="2.7.13.3"/>
    </reaction>
</comment>
<dbReference type="PRINTS" id="PR00344">
    <property type="entry name" value="BCTRLSENSOR"/>
</dbReference>
<dbReference type="InterPro" id="IPR003661">
    <property type="entry name" value="HisK_dim/P_dom"/>
</dbReference>
<dbReference type="GO" id="GO:0005524">
    <property type="term" value="F:ATP binding"/>
    <property type="evidence" value="ECO:0007669"/>
    <property type="project" value="UniProtKB-KW"/>
</dbReference>
<feature type="domain" description="PAS" evidence="11">
    <location>
        <begin position="197"/>
        <end position="242"/>
    </location>
</feature>
<feature type="domain" description="Histidine kinase" evidence="10">
    <location>
        <begin position="331"/>
        <end position="547"/>
    </location>
</feature>
<dbReference type="PANTHER" id="PTHR43065:SF10">
    <property type="entry name" value="PEROXIDE STRESS-ACTIVATED HISTIDINE KINASE MAK3"/>
    <property type="match status" value="1"/>
</dbReference>
<dbReference type="NCBIfam" id="TIGR00229">
    <property type="entry name" value="sensory_box"/>
    <property type="match status" value="1"/>
</dbReference>
<proteinExistence type="predicted"/>
<dbReference type="Pfam" id="PF00512">
    <property type="entry name" value="HisKA"/>
    <property type="match status" value="1"/>
</dbReference>
<evidence type="ECO:0000259" key="12">
    <source>
        <dbReference type="PROSITE" id="PS50113"/>
    </source>
</evidence>
<dbReference type="CDD" id="cd00082">
    <property type="entry name" value="HisKA"/>
    <property type="match status" value="1"/>
</dbReference>
<name>A0A0S4KPZ4_9BACT</name>
<sequence length="564" mass="62495">MRDIRTRIYWLMGLRLVLVTLLLGLSLTFHVTRGEQAQTFYALIVFTYAATIIYVIAMRKLASPEAMGRLAWVQIAVDLLLETILIARTGGVESPFAVLYVISVAVASLVPRRHAGLFTAGLCIILFGMLTNVQLYGLTESWGWLPQARLSAAESLQTFGVHGLAFLVVGFLSGALADQLQQADRSLREKERGLSRLRAFHESIVQSISSGVFTTDERGCITSFNPAAQEATGYTFDQVHGKPWTDVFNWRPPQREDHDSPVLDAHRRLEVECKRADGNRLVLGMTIAPLQEQGEQTGLVGVFKDLTQIRDLEDEMKRKEWLATLGEMSAGMAHEIRNPLGALAGAMQMLRNDAPADETSRRLMDIAIREATRLDAIITEFLQYARPPALNLKEADLNKVLAETIDLVQHEARGRTNVSIETSFSDEALTAQIDQDQMKQVFWNLAVNAFDAMPHGGRLAIATGRRKVDVGGRKADVVEISFQDSGGGIPKKNLDKIFLPFFTTKSHGSGLGLAAVHRIVDLHGGWIKVESRENEGARFVVCLPHPAGAGVRLWHEGREPWKRS</sequence>
<evidence type="ECO:0000313" key="13">
    <source>
        <dbReference type="EMBL" id="CUQ65256.1"/>
    </source>
</evidence>
<dbReference type="PROSITE" id="PS50112">
    <property type="entry name" value="PAS"/>
    <property type="match status" value="1"/>
</dbReference>
<dbReference type="Pfam" id="PF13426">
    <property type="entry name" value="PAS_9"/>
    <property type="match status" value="1"/>
</dbReference>
<dbReference type="InterPro" id="IPR003594">
    <property type="entry name" value="HATPase_dom"/>
</dbReference>
<evidence type="ECO:0000259" key="11">
    <source>
        <dbReference type="PROSITE" id="PS50112"/>
    </source>
</evidence>
<feature type="domain" description="PAC" evidence="12">
    <location>
        <begin position="267"/>
        <end position="318"/>
    </location>
</feature>
<dbReference type="PANTHER" id="PTHR43065">
    <property type="entry name" value="SENSOR HISTIDINE KINASE"/>
    <property type="match status" value="1"/>
</dbReference>
<dbReference type="PROSITE" id="PS50109">
    <property type="entry name" value="HIS_KIN"/>
    <property type="match status" value="1"/>
</dbReference>
<feature type="transmembrane region" description="Helical" evidence="9">
    <location>
        <begin position="117"/>
        <end position="139"/>
    </location>
</feature>
<dbReference type="Gene3D" id="1.10.287.130">
    <property type="match status" value="1"/>
</dbReference>
<feature type="transmembrane region" description="Helical" evidence="9">
    <location>
        <begin position="38"/>
        <end position="58"/>
    </location>
</feature>
<dbReference type="InterPro" id="IPR005467">
    <property type="entry name" value="His_kinase_dom"/>
</dbReference>